<dbReference type="EMBL" id="SODD01000014">
    <property type="protein sequence ID" value="TDW20188.1"/>
    <property type="molecule type" value="Genomic_DNA"/>
</dbReference>
<accession>A0A4R7ZTV6</accession>
<dbReference type="Proteomes" id="UP000294743">
    <property type="component" value="Unassembled WGS sequence"/>
</dbReference>
<evidence type="ECO:0000256" key="4">
    <source>
        <dbReference type="ARBA" id="ARBA00022980"/>
    </source>
</evidence>
<feature type="domain" description="Ribosomal protein L9" evidence="8">
    <location>
        <begin position="13"/>
        <end position="40"/>
    </location>
</feature>
<organism evidence="9 10">
    <name type="scientific">Breznakia blatticola</name>
    <dbReference type="NCBI Taxonomy" id="1754012"/>
    <lineage>
        <taxon>Bacteria</taxon>
        <taxon>Bacillati</taxon>
        <taxon>Bacillota</taxon>
        <taxon>Erysipelotrichia</taxon>
        <taxon>Erysipelotrichales</taxon>
        <taxon>Erysipelotrichaceae</taxon>
        <taxon>Breznakia</taxon>
    </lineage>
</organism>
<dbReference type="Pfam" id="PF03948">
    <property type="entry name" value="Ribosomal_L9_C"/>
    <property type="match status" value="1"/>
</dbReference>
<name>A0A4R7ZTV6_9FIRM</name>
<dbReference type="OrthoDB" id="9788336at2"/>
<protein>
    <recommendedName>
        <fullName evidence="6 7">Large ribosomal subunit protein bL9</fullName>
    </recommendedName>
</protein>
<dbReference type="InterPro" id="IPR020594">
    <property type="entry name" value="Ribosomal_bL9_bac/chp"/>
</dbReference>
<dbReference type="PROSITE" id="PS00651">
    <property type="entry name" value="RIBOSOMAL_L9"/>
    <property type="match status" value="1"/>
</dbReference>
<comment type="function">
    <text evidence="7">Binds to the 23S rRNA.</text>
</comment>
<dbReference type="InterPro" id="IPR009027">
    <property type="entry name" value="Ribosomal_bL9/RNase_H1_N"/>
</dbReference>
<reference evidence="9 10" key="1">
    <citation type="submission" date="2019-03" db="EMBL/GenBank/DDBJ databases">
        <title>Genomic Encyclopedia of Type Strains, Phase IV (KMG-IV): sequencing the most valuable type-strain genomes for metagenomic binning, comparative biology and taxonomic classification.</title>
        <authorList>
            <person name="Goeker M."/>
        </authorList>
    </citation>
    <scope>NUCLEOTIDE SEQUENCE [LARGE SCALE GENOMIC DNA]</scope>
    <source>
        <strain evidence="9 10">DSM 28867</strain>
    </source>
</reference>
<dbReference type="InterPro" id="IPR020070">
    <property type="entry name" value="Ribosomal_bL9_N"/>
</dbReference>
<keyword evidence="5 7" id="KW-0687">Ribonucleoprotein</keyword>
<dbReference type="GO" id="GO:1990904">
    <property type="term" value="C:ribonucleoprotein complex"/>
    <property type="evidence" value="ECO:0007669"/>
    <property type="project" value="UniProtKB-KW"/>
</dbReference>
<evidence type="ECO:0000259" key="8">
    <source>
        <dbReference type="PROSITE" id="PS00651"/>
    </source>
</evidence>
<dbReference type="InterPro" id="IPR000244">
    <property type="entry name" value="Ribosomal_bL9"/>
</dbReference>
<dbReference type="RefSeq" id="WP_134169286.1">
    <property type="nucleotide sequence ID" value="NZ_SODD01000014.1"/>
</dbReference>
<keyword evidence="10" id="KW-1185">Reference proteome</keyword>
<dbReference type="NCBIfam" id="TIGR00158">
    <property type="entry name" value="L9"/>
    <property type="match status" value="1"/>
</dbReference>
<comment type="similarity">
    <text evidence="1 7">Belongs to the bacterial ribosomal protein bL9 family.</text>
</comment>
<evidence type="ECO:0000313" key="9">
    <source>
        <dbReference type="EMBL" id="TDW20188.1"/>
    </source>
</evidence>
<dbReference type="GO" id="GO:0005840">
    <property type="term" value="C:ribosome"/>
    <property type="evidence" value="ECO:0007669"/>
    <property type="project" value="UniProtKB-KW"/>
</dbReference>
<evidence type="ECO:0000313" key="10">
    <source>
        <dbReference type="Proteomes" id="UP000294743"/>
    </source>
</evidence>
<proteinExistence type="inferred from homology"/>
<dbReference type="HAMAP" id="MF_00503">
    <property type="entry name" value="Ribosomal_bL9"/>
    <property type="match status" value="1"/>
</dbReference>
<evidence type="ECO:0000256" key="2">
    <source>
        <dbReference type="ARBA" id="ARBA00022730"/>
    </source>
</evidence>
<dbReference type="Gene3D" id="3.10.430.100">
    <property type="entry name" value="Ribosomal protein L9, C-terminal domain"/>
    <property type="match status" value="1"/>
</dbReference>
<keyword evidence="2 7" id="KW-0699">rRNA-binding</keyword>
<evidence type="ECO:0000256" key="7">
    <source>
        <dbReference type="HAMAP-Rule" id="MF_00503"/>
    </source>
</evidence>
<dbReference type="InterPro" id="IPR020069">
    <property type="entry name" value="Ribosomal_bL9_C"/>
</dbReference>
<dbReference type="GO" id="GO:0019843">
    <property type="term" value="F:rRNA binding"/>
    <property type="evidence" value="ECO:0007669"/>
    <property type="project" value="UniProtKB-UniRule"/>
</dbReference>
<evidence type="ECO:0000256" key="1">
    <source>
        <dbReference type="ARBA" id="ARBA00010605"/>
    </source>
</evidence>
<dbReference type="AlphaFoldDB" id="A0A4R7ZTV6"/>
<dbReference type="GO" id="GO:0006412">
    <property type="term" value="P:translation"/>
    <property type="evidence" value="ECO:0007669"/>
    <property type="project" value="UniProtKB-UniRule"/>
</dbReference>
<dbReference type="GO" id="GO:0003735">
    <property type="term" value="F:structural constituent of ribosome"/>
    <property type="evidence" value="ECO:0007669"/>
    <property type="project" value="InterPro"/>
</dbReference>
<evidence type="ECO:0000256" key="6">
    <source>
        <dbReference type="ARBA" id="ARBA00035292"/>
    </source>
</evidence>
<evidence type="ECO:0000256" key="5">
    <source>
        <dbReference type="ARBA" id="ARBA00023274"/>
    </source>
</evidence>
<dbReference type="Pfam" id="PF01281">
    <property type="entry name" value="Ribosomal_L9_N"/>
    <property type="match status" value="1"/>
</dbReference>
<dbReference type="Gene3D" id="3.40.5.10">
    <property type="entry name" value="Ribosomal protein L9, N-terminal domain"/>
    <property type="match status" value="1"/>
</dbReference>
<dbReference type="PANTHER" id="PTHR21368">
    <property type="entry name" value="50S RIBOSOMAL PROTEIN L9"/>
    <property type="match status" value="1"/>
</dbReference>
<keyword evidence="3 7" id="KW-0694">RNA-binding</keyword>
<dbReference type="SUPFAM" id="SSF55653">
    <property type="entry name" value="Ribosomal protein L9 C-domain"/>
    <property type="match status" value="1"/>
</dbReference>
<dbReference type="SUPFAM" id="SSF55658">
    <property type="entry name" value="L9 N-domain-like"/>
    <property type="match status" value="1"/>
</dbReference>
<dbReference type="InterPro" id="IPR036935">
    <property type="entry name" value="Ribosomal_bL9_N_sf"/>
</dbReference>
<comment type="caution">
    <text evidence="9">The sequence shown here is derived from an EMBL/GenBank/DDBJ whole genome shotgun (WGS) entry which is preliminary data.</text>
</comment>
<gene>
    <name evidence="7" type="primary">rplI</name>
    <name evidence="9" type="ORF">EDD63_11418</name>
</gene>
<keyword evidence="4 7" id="KW-0689">Ribosomal protein</keyword>
<sequence>MKVILLEDVKKVGKKGEVVEVADGYGRNFLVARGLAVVESNTAKAVLKKQNDEHAATEAQKEADAEALKEKLKKSVVEFKVKTGEGGRVFGSVSSKQIVEGLRKQHNISIDKRKLVDVHNVSSLGTTLVKVDLYKNKVIGEINVHLSEK</sequence>
<dbReference type="PROSITE" id="PS50890">
    <property type="entry name" value="PUA"/>
    <property type="match status" value="1"/>
</dbReference>
<evidence type="ECO:0000256" key="3">
    <source>
        <dbReference type="ARBA" id="ARBA00022884"/>
    </source>
</evidence>
<dbReference type="InterPro" id="IPR036791">
    <property type="entry name" value="Ribosomal_bL9_C_sf"/>
</dbReference>